<keyword evidence="4" id="KW-1185">Reference proteome</keyword>
<gene>
    <name evidence="3" type="ORF">A3Q56_05246</name>
</gene>
<dbReference type="InterPro" id="IPR043537">
    <property type="entry name" value="Tiam1/Tiam2/Sif"/>
</dbReference>
<dbReference type="CDD" id="cd00160">
    <property type="entry name" value="RhoGEF"/>
    <property type="match status" value="1"/>
</dbReference>
<dbReference type="PANTHER" id="PTHR46001">
    <property type="entry name" value="TIAM (MAMMALIAN TUMOR INVASION AND METASTASIS FACTOR) HOMOLOG"/>
    <property type="match status" value="1"/>
</dbReference>
<dbReference type="Pfam" id="PF00621">
    <property type="entry name" value="RhoGEF"/>
    <property type="match status" value="1"/>
</dbReference>
<dbReference type="InterPro" id="IPR035899">
    <property type="entry name" value="DBL_dom_sf"/>
</dbReference>
<dbReference type="EMBL" id="LWCA01000761">
    <property type="protein sequence ID" value="OAF67036.1"/>
    <property type="molecule type" value="Genomic_DNA"/>
</dbReference>
<dbReference type="Gene3D" id="1.20.900.10">
    <property type="entry name" value="Dbl homology (DH) domain"/>
    <property type="match status" value="1"/>
</dbReference>
<reference evidence="3 4" key="1">
    <citation type="submission" date="2016-04" db="EMBL/GenBank/DDBJ databases">
        <title>The genome of Intoshia linei affirms orthonectids as highly simplified spiralians.</title>
        <authorList>
            <person name="Mikhailov K.V."/>
            <person name="Slusarev G.S."/>
            <person name="Nikitin M.A."/>
            <person name="Logacheva M.D."/>
            <person name="Penin A."/>
            <person name="Aleoshin V."/>
            <person name="Panchin Y.V."/>
        </authorList>
    </citation>
    <scope>NUCLEOTIDE SEQUENCE [LARGE SCALE GENOMIC DNA]</scope>
    <source>
        <strain evidence="3">Intl2013</strain>
        <tissue evidence="3">Whole animal</tissue>
    </source>
</reference>
<dbReference type="Proteomes" id="UP000078046">
    <property type="component" value="Unassembled WGS sequence"/>
</dbReference>
<protein>
    <recommendedName>
        <fullName evidence="2">DH domain-containing protein</fullName>
    </recommendedName>
</protein>
<dbReference type="AlphaFoldDB" id="A0A177AYI2"/>
<dbReference type="SUPFAM" id="SSF48065">
    <property type="entry name" value="DBL homology domain (DH-domain)"/>
    <property type="match status" value="1"/>
</dbReference>
<sequence length="345" mass="40664">MGQIHGKEGIVDVIKVQSLKTTPVLKNCFNNTNEIDQFCKTLQSQKWPLSINKMNSCQRFYNVIMELVDTEKKFIQDMKTLNDRFINPMRFEKFLPNEIIENLYCTCRKIIEFHENICESFESAVEDIPDILENHSLQIFNDFIIHLCNSFIFFAHNFRIYSSYCSYQSKLAKYIKQESSEEIKNFLDSRNPNCLKELSFETFIIKPIQRILKYPLLIRQLNQLIEKKSCEKQHLEDTVQALEAVAEHVNEMQKISDDYDDIFTSITRDYQLNHPSKPPADIVVSELQMYGTVKWLNSVDFIGKSKKKSNLLYFIFVFLKGVVIMAQSNKYEKKNIFPTKKKVIY</sequence>
<dbReference type="SUPFAM" id="SSF50729">
    <property type="entry name" value="PH domain-like"/>
    <property type="match status" value="1"/>
</dbReference>
<keyword evidence="1" id="KW-0175">Coiled coil</keyword>
<dbReference type="GO" id="GO:0005085">
    <property type="term" value="F:guanyl-nucleotide exchange factor activity"/>
    <property type="evidence" value="ECO:0007669"/>
    <property type="project" value="InterPro"/>
</dbReference>
<evidence type="ECO:0000313" key="3">
    <source>
        <dbReference type="EMBL" id="OAF67036.1"/>
    </source>
</evidence>
<feature type="coiled-coil region" evidence="1">
    <location>
        <begin position="218"/>
        <end position="252"/>
    </location>
</feature>
<dbReference type="InterPro" id="IPR011993">
    <property type="entry name" value="PH-like_dom_sf"/>
</dbReference>
<accession>A0A177AYI2</accession>
<dbReference type="PANTHER" id="PTHR46001:SF3">
    <property type="entry name" value="PROTEIN STILL LIFE, ISOFORM SIF TYPE 1"/>
    <property type="match status" value="1"/>
</dbReference>
<dbReference type="SMART" id="SM00325">
    <property type="entry name" value="RhoGEF"/>
    <property type="match status" value="1"/>
</dbReference>
<evidence type="ECO:0000313" key="4">
    <source>
        <dbReference type="Proteomes" id="UP000078046"/>
    </source>
</evidence>
<comment type="caution">
    <text evidence="3">The sequence shown here is derived from an EMBL/GenBank/DDBJ whole genome shotgun (WGS) entry which is preliminary data.</text>
</comment>
<dbReference type="InterPro" id="IPR000219">
    <property type="entry name" value="DH_dom"/>
</dbReference>
<feature type="domain" description="DH" evidence="2">
    <location>
        <begin position="59"/>
        <end position="252"/>
    </location>
</feature>
<dbReference type="Pfam" id="PF23014">
    <property type="entry name" value="PH_Tiam1"/>
    <property type="match status" value="1"/>
</dbReference>
<dbReference type="PROSITE" id="PS50010">
    <property type="entry name" value="DH_2"/>
    <property type="match status" value="1"/>
</dbReference>
<dbReference type="Gene3D" id="2.30.29.30">
    <property type="entry name" value="Pleckstrin-homology domain (PH domain)/Phosphotyrosine-binding domain (PTB)"/>
    <property type="match status" value="1"/>
</dbReference>
<proteinExistence type="predicted"/>
<evidence type="ECO:0000256" key="1">
    <source>
        <dbReference type="SAM" id="Coils"/>
    </source>
</evidence>
<name>A0A177AYI2_9BILA</name>
<evidence type="ECO:0000259" key="2">
    <source>
        <dbReference type="PROSITE" id="PS50010"/>
    </source>
</evidence>
<organism evidence="3 4">
    <name type="scientific">Intoshia linei</name>
    <dbReference type="NCBI Taxonomy" id="1819745"/>
    <lineage>
        <taxon>Eukaryota</taxon>
        <taxon>Metazoa</taxon>
        <taxon>Spiralia</taxon>
        <taxon>Lophotrochozoa</taxon>
        <taxon>Mesozoa</taxon>
        <taxon>Orthonectida</taxon>
        <taxon>Rhopaluridae</taxon>
        <taxon>Intoshia</taxon>
    </lineage>
</organism>
<dbReference type="OrthoDB" id="8059989at2759"/>
<dbReference type="GO" id="GO:0007264">
    <property type="term" value="P:small GTPase-mediated signal transduction"/>
    <property type="evidence" value="ECO:0007669"/>
    <property type="project" value="InterPro"/>
</dbReference>
<dbReference type="InterPro" id="IPR055230">
    <property type="entry name" value="PH_Tiam1/2"/>
</dbReference>